<accession>A0A917PZS3</accession>
<comment type="caution">
    <text evidence="1">The sequence shown here is derived from an EMBL/GenBank/DDBJ whole genome shotgun (WGS) entry which is preliminary data.</text>
</comment>
<name>A0A917PZS3_9BACI</name>
<dbReference type="EMBL" id="BMNQ01000045">
    <property type="protein sequence ID" value="GGK02585.1"/>
    <property type="molecule type" value="Genomic_DNA"/>
</dbReference>
<evidence type="ECO:0000313" key="2">
    <source>
        <dbReference type="Proteomes" id="UP000658382"/>
    </source>
</evidence>
<protein>
    <submittedName>
        <fullName evidence="1">Uncharacterized protein</fullName>
    </submittedName>
</protein>
<evidence type="ECO:0000313" key="1">
    <source>
        <dbReference type="EMBL" id="GGK02585.1"/>
    </source>
</evidence>
<dbReference type="AlphaFoldDB" id="A0A917PZS3"/>
<reference evidence="1" key="2">
    <citation type="submission" date="2020-09" db="EMBL/GenBank/DDBJ databases">
        <authorList>
            <person name="Sun Q."/>
            <person name="Ohkuma M."/>
        </authorList>
    </citation>
    <scope>NUCLEOTIDE SEQUENCE</scope>
    <source>
        <strain evidence="1">JCM 12580</strain>
    </source>
</reference>
<proteinExistence type="predicted"/>
<keyword evidence="2" id="KW-1185">Reference proteome</keyword>
<dbReference type="Proteomes" id="UP000658382">
    <property type="component" value="Unassembled WGS sequence"/>
</dbReference>
<gene>
    <name evidence="1" type="ORF">GCM10007063_26120</name>
</gene>
<reference evidence="1" key="1">
    <citation type="journal article" date="2014" name="Int. J. Syst. Evol. Microbiol.">
        <title>Complete genome sequence of Corynebacterium casei LMG S-19264T (=DSM 44701T), isolated from a smear-ripened cheese.</title>
        <authorList>
            <consortium name="US DOE Joint Genome Institute (JGI-PGF)"/>
            <person name="Walter F."/>
            <person name="Albersmeier A."/>
            <person name="Kalinowski J."/>
            <person name="Ruckert C."/>
        </authorList>
    </citation>
    <scope>NUCLEOTIDE SEQUENCE</scope>
    <source>
        <strain evidence="1">JCM 12580</strain>
    </source>
</reference>
<organism evidence="1 2">
    <name type="scientific">Lentibacillus kapialis</name>
    <dbReference type="NCBI Taxonomy" id="340214"/>
    <lineage>
        <taxon>Bacteria</taxon>
        <taxon>Bacillati</taxon>
        <taxon>Bacillota</taxon>
        <taxon>Bacilli</taxon>
        <taxon>Bacillales</taxon>
        <taxon>Bacillaceae</taxon>
        <taxon>Lentibacillus</taxon>
    </lineage>
</organism>
<sequence length="66" mass="7671">MVNRSASSIKNPVNCWELFYDLLATTQPETVSVNAKKQRVDKDNQQPSFVWKKVQRPSKARKYVSE</sequence>